<dbReference type="RefSeq" id="WP_379979228.1">
    <property type="nucleotide sequence ID" value="NZ_JBHUMO010000009.1"/>
</dbReference>
<dbReference type="CDD" id="cd00158">
    <property type="entry name" value="RHOD"/>
    <property type="match status" value="1"/>
</dbReference>
<name>A0ABW5TG90_9ENTE</name>
<dbReference type="SMART" id="SM00450">
    <property type="entry name" value="RHOD"/>
    <property type="match status" value="1"/>
</dbReference>
<protein>
    <submittedName>
        <fullName evidence="2">Rhodanese-like domain-containing protein</fullName>
    </submittedName>
</protein>
<dbReference type="SUPFAM" id="SSF52821">
    <property type="entry name" value="Rhodanese/Cell cycle control phosphatase"/>
    <property type="match status" value="1"/>
</dbReference>
<dbReference type="Gene3D" id="3.40.250.10">
    <property type="entry name" value="Rhodanese-like domain"/>
    <property type="match status" value="1"/>
</dbReference>
<proteinExistence type="predicted"/>
<reference evidence="3" key="1">
    <citation type="journal article" date="2019" name="Int. J. Syst. Evol. Microbiol.">
        <title>The Global Catalogue of Microorganisms (GCM) 10K type strain sequencing project: providing services to taxonomists for standard genome sequencing and annotation.</title>
        <authorList>
            <consortium name="The Broad Institute Genomics Platform"/>
            <consortium name="The Broad Institute Genome Sequencing Center for Infectious Disease"/>
            <person name="Wu L."/>
            <person name="Ma J."/>
        </authorList>
    </citation>
    <scope>NUCLEOTIDE SEQUENCE [LARGE SCALE GENOMIC DNA]</scope>
    <source>
        <strain evidence="3">TISTR 932</strain>
    </source>
</reference>
<feature type="domain" description="Rhodanese" evidence="1">
    <location>
        <begin position="15"/>
        <end position="99"/>
    </location>
</feature>
<organism evidence="2 3">
    <name type="scientific">Enterococcus camelliae</name>
    <dbReference type="NCBI Taxonomy" id="453959"/>
    <lineage>
        <taxon>Bacteria</taxon>
        <taxon>Bacillati</taxon>
        <taxon>Bacillota</taxon>
        <taxon>Bacilli</taxon>
        <taxon>Lactobacillales</taxon>
        <taxon>Enterococcaceae</taxon>
        <taxon>Enterococcus</taxon>
    </lineage>
</organism>
<comment type="caution">
    <text evidence="2">The sequence shown here is derived from an EMBL/GenBank/DDBJ whole genome shotgun (WGS) entry which is preliminary data.</text>
</comment>
<gene>
    <name evidence="2" type="ORF">ACFSR0_01600</name>
</gene>
<dbReference type="Pfam" id="PF00581">
    <property type="entry name" value="Rhodanese"/>
    <property type="match status" value="1"/>
</dbReference>
<keyword evidence="3" id="KW-1185">Reference proteome</keyword>
<dbReference type="EMBL" id="JBHUMO010000009">
    <property type="protein sequence ID" value="MFD2728131.1"/>
    <property type="molecule type" value="Genomic_DNA"/>
</dbReference>
<evidence type="ECO:0000313" key="2">
    <source>
        <dbReference type="EMBL" id="MFD2728131.1"/>
    </source>
</evidence>
<dbReference type="InterPro" id="IPR036873">
    <property type="entry name" value="Rhodanese-like_dom_sf"/>
</dbReference>
<evidence type="ECO:0000313" key="3">
    <source>
        <dbReference type="Proteomes" id="UP001597427"/>
    </source>
</evidence>
<sequence length="99" mass="11024">MFSSISMPEFYQKTKKEPLTIIDVREKEEYDYGHVPTATNLPLSELAASYQTLEKGQEYFIICQTGGRSATACQFLGNQGYQVVNVMGGTSAWMGQLEA</sequence>
<dbReference type="Proteomes" id="UP001597427">
    <property type="component" value="Unassembled WGS sequence"/>
</dbReference>
<dbReference type="InterPro" id="IPR001763">
    <property type="entry name" value="Rhodanese-like_dom"/>
</dbReference>
<evidence type="ECO:0000259" key="1">
    <source>
        <dbReference type="PROSITE" id="PS50206"/>
    </source>
</evidence>
<dbReference type="PANTHER" id="PTHR43031">
    <property type="entry name" value="FAD-DEPENDENT OXIDOREDUCTASE"/>
    <property type="match status" value="1"/>
</dbReference>
<dbReference type="PROSITE" id="PS50206">
    <property type="entry name" value="RHODANESE_3"/>
    <property type="match status" value="1"/>
</dbReference>
<dbReference type="InterPro" id="IPR050229">
    <property type="entry name" value="GlpE_sulfurtransferase"/>
</dbReference>
<accession>A0ABW5TG90</accession>
<dbReference type="PANTHER" id="PTHR43031:SF17">
    <property type="entry name" value="SULFURTRANSFERASE YTWF-RELATED"/>
    <property type="match status" value="1"/>
</dbReference>